<accession>A0A6J4HHH2</accession>
<dbReference type="PROSITE" id="PS50109">
    <property type="entry name" value="HIS_KIN"/>
    <property type="match status" value="1"/>
</dbReference>
<organism evidence="8">
    <name type="scientific">uncultured Chthoniobacterales bacterium</name>
    <dbReference type="NCBI Taxonomy" id="1836801"/>
    <lineage>
        <taxon>Bacteria</taxon>
        <taxon>Pseudomonadati</taxon>
        <taxon>Verrucomicrobiota</taxon>
        <taxon>Spartobacteria</taxon>
        <taxon>Chthoniobacterales</taxon>
        <taxon>environmental samples</taxon>
    </lineage>
</organism>
<dbReference type="GO" id="GO:0005524">
    <property type="term" value="F:ATP binding"/>
    <property type="evidence" value="ECO:0007669"/>
    <property type="project" value="UniProtKB-KW"/>
</dbReference>
<evidence type="ECO:0000256" key="3">
    <source>
        <dbReference type="ARBA" id="ARBA00022679"/>
    </source>
</evidence>
<dbReference type="EMBL" id="CADCTA010000040">
    <property type="protein sequence ID" value="CAA9222342.1"/>
    <property type="molecule type" value="Genomic_DNA"/>
</dbReference>
<dbReference type="GO" id="GO:0004673">
    <property type="term" value="F:protein histidine kinase activity"/>
    <property type="evidence" value="ECO:0007669"/>
    <property type="project" value="UniProtKB-EC"/>
</dbReference>
<keyword evidence="5" id="KW-0418">Kinase</keyword>
<dbReference type="AlphaFoldDB" id="A0A6J4HHH2"/>
<dbReference type="InterPro" id="IPR050980">
    <property type="entry name" value="2C_sensor_his_kinase"/>
</dbReference>
<reference evidence="8" key="1">
    <citation type="submission" date="2020-02" db="EMBL/GenBank/DDBJ databases">
        <authorList>
            <person name="Meier V. D."/>
        </authorList>
    </citation>
    <scope>NUCLEOTIDE SEQUENCE</scope>
    <source>
        <strain evidence="8">AVDCRST_MAG42</strain>
    </source>
</reference>
<dbReference type="SMART" id="SM00387">
    <property type="entry name" value="HATPase_c"/>
    <property type="match status" value="1"/>
</dbReference>
<evidence type="ECO:0000259" key="7">
    <source>
        <dbReference type="PROSITE" id="PS50109"/>
    </source>
</evidence>
<dbReference type="Gene3D" id="3.30.565.10">
    <property type="entry name" value="Histidine kinase-like ATPase, C-terminal domain"/>
    <property type="match status" value="1"/>
</dbReference>
<dbReference type="Pfam" id="PF02518">
    <property type="entry name" value="HATPase_c"/>
    <property type="match status" value="1"/>
</dbReference>
<name>A0A6J4HHH2_9BACT</name>
<proteinExistence type="predicted"/>
<gene>
    <name evidence="8" type="ORF">AVDCRST_MAG42-643</name>
</gene>
<dbReference type="InterPro" id="IPR005467">
    <property type="entry name" value="His_kinase_dom"/>
</dbReference>
<comment type="catalytic activity">
    <reaction evidence="1">
        <text>ATP + protein L-histidine = ADP + protein N-phospho-L-histidine.</text>
        <dbReference type="EC" id="2.7.13.3"/>
    </reaction>
</comment>
<feature type="domain" description="Histidine kinase" evidence="7">
    <location>
        <begin position="10"/>
        <end position="217"/>
    </location>
</feature>
<dbReference type="EC" id="2.7.13.3" evidence="2"/>
<evidence type="ECO:0000256" key="4">
    <source>
        <dbReference type="ARBA" id="ARBA00022741"/>
    </source>
</evidence>
<evidence type="ECO:0000256" key="6">
    <source>
        <dbReference type="ARBA" id="ARBA00022840"/>
    </source>
</evidence>
<keyword evidence="4" id="KW-0547">Nucleotide-binding</keyword>
<keyword evidence="3" id="KW-0808">Transferase</keyword>
<protein>
    <recommendedName>
        <fullName evidence="2">histidine kinase</fullName>
        <ecNumber evidence="2">2.7.13.3</ecNumber>
    </recommendedName>
</protein>
<sequence length="217" mass="23414">MPVVVRFIRQLSHDLRNHLNAAELQSAFLKEIAEDAEVKSEIQRLRGMLSELGSTLQKLTVALAPAKLTQMPYGAPVFLEDFQQKVQNDFGADAAAFQWNVGVASGMLNIDPQLLQQALLELLSNGLRHGRGEGPIAVSAAAADGKLALTLREPKNAFDGSTAEWGREPFKHVKHGHYGVGLHRARGIIEAHGGDLTAQHDSAAGALVTTVTLPIFE</sequence>
<evidence type="ECO:0000256" key="2">
    <source>
        <dbReference type="ARBA" id="ARBA00012438"/>
    </source>
</evidence>
<dbReference type="InterPro" id="IPR036890">
    <property type="entry name" value="HATPase_C_sf"/>
</dbReference>
<keyword evidence="6" id="KW-0067">ATP-binding</keyword>
<dbReference type="SUPFAM" id="SSF55874">
    <property type="entry name" value="ATPase domain of HSP90 chaperone/DNA topoisomerase II/histidine kinase"/>
    <property type="match status" value="1"/>
</dbReference>
<evidence type="ECO:0000256" key="5">
    <source>
        <dbReference type="ARBA" id="ARBA00022777"/>
    </source>
</evidence>
<evidence type="ECO:0000256" key="1">
    <source>
        <dbReference type="ARBA" id="ARBA00000085"/>
    </source>
</evidence>
<dbReference type="PANTHER" id="PTHR44936:SF10">
    <property type="entry name" value="SENSOR PROTEIN RSTB"/>
    <property type="match status" value="1"/>
</dbReference>
<dbReference type="PANTHER" id="PTHR44936">
    <property type="entry name" value="SENSOR PROTEIN CREC"/>
    <property type="match status" value="1"/>
</dbReference>
<dbReference type="InterPro" id="IPR003594">
    <property type="entry name" value="HATPase_dom"/>
</dbReference>
<evidence type="ECO:0000313" key="8">
    <source>
        <dbReference type="EMBL" id="CAA9222342.1"/>
    </source>
</evidence>